<evidence type="ECO:0000259" key="11">
    <source>
        <dbReference type="Pfam" id="PF01370"/>
    </source>
</evidence>
<reference evidence="12 13" key="1">
    <citation type="submission" date="2020-03" db="EMBL/GenBank/DDBJ databases">
        <title>Bradyrhizobium diversity isolated from nodules of Indigofera sp.</title>
        <authorList>
            <person name="Klepa M."/>
            <person name="Helene L."/>
            <person name="Hungria M."/>
        </authorList>
    </citation>
    <scope>NUCLEOTIDE SEQUENCE [LARGE SCALE GENOMIC DNA]</scope>
    <source>
        <strain evidence="12 13">WSM 1791</strain>
    </source>
</reference>
<evidence type="ECO:0000256" key="4">
    <source>
        <dbReference type="ARBA" id="ARBA00007637"/>
    </source>
</evidence>
<comment type="similarity">
    <text evidence="4 10">Belongs to the NAD(P)-dependent epimerase/dehydratase family.</text>
</comment>
<comment type="pathway">
    <text evidence="3 10">Carbohydrate metabolism; galactose metabolism.</text>
</comment>
<comment type="subunit">
    <text evidence="10">Homodimer.</text>
</comment>
<dbReference type="SUPFAM" id="SSF51735">
    <property type="entry name" value="NAD(P)-binding Rossmann-fold domains"/>
    <property type="match status" value="1"/>
</dbReference>
<dbReference type="NCBIfam" id="TIGR01179">
    <property type="entry name" value="galE"/>
    <property type="match status" value="1"/>
</dbReference>
<name>A0A7Y4GPL5_9BRAD</name>
<keyword evidence="8 10" id="KW-0413">Isomerase</keyword>
<dbReference type="PANTHER" id="PTHR43725:SF53">
    <property type="entry name" value="UDP-ARABINOSE 4-EPIMERASE 1"/>
    <property type="match status" value="1"/>
</dbReference>
<dbReference type="InterPro" id="IPR005886">
    <property type="entry name" value="UDP_G4E"/>
</dbReference>
<dbReference type="GO" id="GO:0033499">
    <property type="term" value="P:galactose catabolic process via UDP-galactose, Leloir pathway"/>
    <property type="evidence" value="ECO:0007669"/>
    <property type="project" value="TreeGrafter"/>
</dbReference>
<dbReference type="AlphaFoldDB" id="A0A7Y4GPL5"/>
<keyword evidence="7 10" id="KW-0520">NAD</keyword>
<comment type="cofactor">
    <cofactor evidence="2 10">
        <name>NAD(+)</name>
        <dbReference type="ChEBI" id="CHEBI:57540"/>
    </cofactor>
</comment>
<evidence type="ECO:0000256" key="10">
    <source>
        <dbReference type="RuleBase" id="RU366046"/>
    </source>
</evidence>
<dbReference type="EMBL" id="JAAVLX010000002">
    <property type="protein sequence ID" value="NOJ39132.1"/>
    <property type="molecule type" value="Genomic_DNA"/>
</dbReference>
<proteinExistence type="inferred from homology"/>
<keyword evidence="9 10" id="KW-0119">Carbohydrate metabolism</keyword>
<dbReference type="EC" id="5.1.3.2" evidence="5 10"/>
<evidence type="ECO:0000256" key="7">
    <source>
        <dbReference type="ARBA" id="ARBA00023027"/>
    </source>
</evidence>
<evidence type="ECO:0000256" key="6">
    <source>
        <dbReference type="ARBA" id="ARBA00018569"/>
    </source>
</evidence>
<dbReference type="GO" id="GO:0003978">
    <property type="term" value="F:UDP-glucose 4-epimerase activity"/>
    <property type="evidence" value="ECO:0007669"/>
    <property type="project" value="UniProtKB-UniRule"/>
</dbReference>
<dbReference type="RefSeq" id="WP_171578390.1">
    <property type="nucleotide sequence ID" value="NZ_JAAVLX010000002.1"/>
</dbReference>
<dbReference type="PANTHER" id="PTHR43725">
    <property type="entry name" value="UDP-GLUCOSE 4-EPIMERASE"/>
    <property type="match status" value="1"/>
</dbReference>
<dbReference type="CDD" id="cd05247">
    <property type="entry name" value="UDP_G4E_1_SDR_e"/>
    <property type="match status" value="1"/>
</dbReference>
<dbReference type="UniPathway" id="UPA00214"/>
<gene>
    <name evidence="12" type="primary">galE</name>
    <name evidence="12" type="ORF">HCN58_05860</name>
</gene>
<evidence type="ECO:0000256" key="8">
    <source>
        <dbReference type="ARBA" id="ARBA00023235"/>
    </source>
</evidence>
<protein>
    <recommendedName>
        <fullName evidence="6 10">UDP-glucose 4-epimerase</fullName>
        <ecNumber evidence="5 10">5.1.3.2</ecNumber>
    </recommendedName>
</protein>
<evidence type="ECO:0000313" key="12">
    <source>
        <dbReference type="EMBL" id="NOJ39132.1"/>
    </source>
</evidence>
<evidence type="ECO:0000256" key="1">
    <source>
        <dbReference type="ARBA" id="ARBA00000083"/>
    </source>
</evidence>
<dbReference type="Gene3D" id="3.40.50.720">
    <property type="entry name" value="NAD(P)-binding Rossmann-like Domain"/>
    <property type="match status" value="1"/>
</dbReference>
<evidence type="ECO:0000256" key="5">
    <source>
        <dbReference type="ARBA" id="ARBA00013189"/>
    </source>
</evidence>
<evidence type="ECO:0000256" key="2">
    <source>
        <dbReference type="ARBA" id="ARBA00001911"/>
    </source>
</evidence>
<evidence type="ECO:0000256" key="3">
    <source>
        <dbReference type="ARBA" id="ARBA00004947"/>
    </source>
</evidence>
<comment type="caution">
    <text evidence="12">The sequence shown here is derived from an EMBL/GenBank/DDBJ whole genome shotgun (WGS) entry which is preliminary data.</text>
</comment>
<organism evidence="12 13">
    <name type="scientific">Bradyrhizobium australiense</name>
    <dbReference type="NCBI Taxonomy" id="2721161"/>
    <lineage>
        <taxon>Bacteria</taxon>
        <taxon>Pseudomonadati</taxon>
        <taxon>Pseudomonadota</taxon>
        <taxon>Alphaproteobacteria</taxon>
        <taxon>Hyphomicrobiales</taxon>
        <taxon>Nitrobacteraceae</taxon>
        <taxon>Bradyrhizobium</taxon>
    </lineage>
</organism>
<dbReference type="Proteomes" id="UP000544122">
    <property type="component" value="Unassembled WGS sequence"/>
</dbReference>
<sequence length="332" mass="36150">MTILITGGAGFIGGHTVLAFLDRGEIPIVLDDLSTGNRAAIPSDVPFFAGDVGDTELVLRLVQNHRIDAILHFAAKIVVPESVADPLNYYLNNTVKTHALLQAAVRGKVKHFVFSSTAAVYGNTGSKSVSETADPAPLSPYGRSKLMSEYMLVDAGEAYDLRYVILRYFNVAGADPAGRLGQSTPGATHLIKVALETALRRRTYMSIYGSDYPTPDGTCVRDYVHVSDLARAHLAALDHLRNGGESRTLNCGYGRGYSVREVVDTVRNITGVDFEIRQAPRREGDPASIVANSDQLMKLGWKPELNDLAKMIEHAHNWESKLIAAESRTAIR</sequence>
<keyword evidence="13" id="KW-1185">Reference proteome</keyword>
<evidence type="ECO:0000256" key="9">
    <source>
        <dbReference type="ARBA" id="ARBA00023277"/>
    </source>
</evidence>
<dbReference type="Gene3D" id="3.90.25.10">
    <property type="entry name" value="UDP-galactose 4-epimerase, domain 1"/>
    <property type="match status" value="1"/>
</dbReference>
<dbReference type="InterPro" id="IPR036291">
    <property type="entry name" value="NAD(P)-bd_dom_sf"/>
</dbReference>
<dbReference type="Pfam" id="PF01370">
    <property type="entry name" value="Epimerase"/>
    <property type="match status" value="1"/>
</dbReference>
<comment type="catalytic activity">
    <reaction evidence="1 10">
        <text>UDP-alpha-D-glucose = UDP-alpha-D-galactose</text>
        <dbReference type="Rhea" id="RHEA:22168"/>
        <dbReference type="ChEBI" id="CHEBI:58885"/>
        <dbReference type="ChEBI" id="CHEBI:66914"/>
        <dbReference type="EC" id="5.1.3.2"/>
    </reaction>
</comment>
<accession>A0A7Y4GPL5</accession>
<evidence type="ECO:0000313" key="13">
    <source>
        <dbReference type="Proteomes" id="UP000544122"/>
    </source>
</evidence>
<feature type="domain" description="NAD-dependent epimerase/dehydratase" evidence="11">
    <location>
        <begin position="3"/>
        <end position="252"/>
    </location>
</feature>
<dbReference type="InterPro" id="IPR001509">
    <property type="entry name" value="Epimerase_deHydtase"/>
</dbReference>